<proteinExistence type="predicted"/>
<comment type="caution">
    <text evidence="2">The sequence shown here is derived from an EMBL/GenBank/DDBJ whole genome shotgun (WGS) entry which is preliminary data.</text>
</comment>
<dbReference type="SUPFAM" id="SSF47413">
    <property type="entry name" value="lambda repressor-like DNA-binding domains"/>
    <property type="match status" value="1"/>
</dbReference>
<dbReference type="AlphaFoldDB" id="A0A2N3LEM3"/>
<reference evidence="2 3" key="1">
    <citation type="submission" date="2017-11" db="EMBL/GenBank/DDBJ databases">
        <title>Bacillus camelliae sp. nov., isolated from pu'er tea.</title>
        <authorList>
            <person name="Niu L."/>
        </authorList>
    </citation>
    <scope>NUCLEOTIDE SEQUENCE [LARGE SCALE GENOMIC DNA]</scope>
    <source>
        <strain evidence="2 3">7578-1</strain>
    </source>
</reference>
<evidence type="ECO:0000313" key="3">
    <source>
        <dbReference type="Proteomes" id="UP000233440"/>
    </source>
</evidence>
<name>A0A2N3LEM3_9BACI</name>
<gene>
    <name evidence="2" type="ORF">CWO92_21225</name>
</gene>
<evidence type="ECO:0000259" key="1">
    <source>
        <dbReference type="PROSITE" id="PS50943"/>
    </source>
</evidence>
<dbReference type="EMBL" id="PIQO01000023">
    <property type="protein sequence ID" value="PKR83061.1"/>
    <property type="molecule type" value="Genomic_DNA"/>
</dbReference>
<dbReference type="GO" id="GO:0003677">
    <property type="term" value="F:DNA binding"/>
    <property type="evidence" value="ECO:0007669"/>
    <property type="project" value="InterPro"/>
</dbReference>
<feature type="domain" description="HTH cro/C1-type" evidence="1">
    <location>
        <begin position="13"/>
        <end position="67"/>
    </location>
</feature>
<accession>A0A2N3LEM3</accession>
<sequence length="84" mass="9905">MSCGKKEAVILLLKEIRKKNNLTQYEVSQMLNLTLRQYQRIEKGESFLAQDKLNTLEDIFKTPQRVLLAKSYEEVPEFLKNFLP</sequence>
<organism evidence="2 3">
    <name type="scientific">Heyndrickxia camelliae</name>
    <dbReference type="NCBI Taxonomy" id="1707093"/>
    <lineage>
        <taxon>Bacteria</taxon>
        <taxon>Bacillati</taxon>
        <taxon>Bacillota</taxon>
        <taxon>Bacilli</taxon>
        <taxon>Bacillales</taxon>
        <taxon>Bacillaceae</taxon>
        <taxon>Heyndrickxia</taxon>
    </lineage>
</organism>
<dbReference type="Proteomes" id="UP000233440">
    <property type="component" value="Unassembled WGS sequence"/>
</dbReference>
<dbReference type="CDD" id="cd00093">
    <property type="entry name" value="HTH_XRE"/>
    <property type="match status" value="1"/>
</dbReference>
<dbReference type="InterPro" id="IPR001387">
    <property type="entry name" value="Cro/C1-type_HTH"/>
</dbReference>
<dbReference type="Pfam" id="PF01381">
    <property type="entry name" value="HTH_3"/>
    <property type="match status" value="1"/>
</dbReference>
<dbReference type="SMART" id="SM00530">
    <property type="entry name" value="HTH_XRE"/>
    <property type="match status" value="1"/>
</dbReference>
<protein>
    <submittedName>
        <fullName evidence="2">XRE family transcriptional regulator</fullName>
    </submittedName>
</protein>
<evidence type="ECO:0000313" key="2">
    <source>
        <dbReference type="EMBL" id="PKR83061.1"/>
    </source>
</evidence>
<keyword evidence="3" id="KW-1185">Reference proteome</keyword>
<dbReference type="OrthoDB" id="2628559at2"/>
<dbReference type="PROSITE" id="PS50943">
    <property type="entry name" value="HTH_CROC1"/>
    <property type="match status" value="1"/>
</dbReference>
<dbReference type="Gene3D" id="1.10.260.40">
    <property type="entry name" value="lambda repressor-like DNA-binding domains"/>
    <property type="match status" value="1"/>
</dbReference>
<dbReference type="InterPro" id="IPR010982">
    <property type="entry name" value="Lambda_DNA-bd_dom_sf"/>
</dbReference>